<evidence type="ECO:0000256" key="7">
    <source>
        <dbReference type="SAM" id="MobiDB-lite"/>
    </source>
</evidence>
<dbReference type="Pfam" id="PF01728">
    <property type="entry name" value="FtsJ"/>
    <property type="match status" value="3"/>
</dbReference>
<keyword evidence="2" id="KW-0698">rRNA processing</keyword>
<evidence type="ECO:0000256" key="4">
    <source>
        <dbReference type="ARBA" id="ARBA00022679"/>
    </source>
</evidence>
<evidence type="ECO:0000256" key="6">
    <source>
        <dbReference type="ARBA" id="ARBA00041184"/>
    </source>
</evidence>
<dbReference type="InParanoid" id="A0A507B804"/>
<dbReference type="GeneID" id="41967604"/>
<dbReference type="AlphaFoldDB" id="A0A507B804"/>
<feature type="compositionally biased region" description="Acidic residues" evidence="7">
    <location>
        <begin position="253"/>
        <end position="263"/>
    </location>
</feature>
<dbReference type="InterPro" id="IPR029063">
    <property type="entry name" value="SAM-dependent_MTases_sf"/>
</dbReference>
<keyword evidence="5" id="KW-0949">S-adenosyl-L-methionine</keyword>
<evidence type="ECO:0000256" key="3">
    <source>
        <dbReference type="ARBA" id="ARBA00022603"/>
    </source>
</evidence>
<feature type="compositionally biased region" description="Low complexity" evidence="7">
    <location>
        <begin position="340"/>
        <end position="349"/>
    </location>
</feature>
<evidence type="ECO:0000256" key="5">
    <source>
        <dbReference type="ARBA" id="ARBA00022691"/>
    </source>
</evidence>
<comment type="similarity">
    <text evidence="1">Belongs to the class I-like SAM-binding methyltransferase superfamily. RNA methyltransferase RlmE family.</text>
</comment>
<keyword evidence="10" id="KW-1185">Reference proteome</keyword>
<proteinExistence type="inferred from homology"/>
<dbReference type="STRING" id="1093900.A0A507B804"/>
<dbReference type="SUPFAM" id="SSF53335">
    <property type="entry name" value="S-adenosyl-L-methionine-dependent methyltransferases"/>
    <property type="match status" value="1"/>
</dbReference>
<evidence type="ECO:0000313" key="9">
    <source>
        <dbReference type="EMBL" id="TPX15823.1"/>
    </source>
</evidence>
<reference evidence="9 10" key="1">
    <citation type="submission" date="2019-06" db="EMBL/GenBank/DDBJ databases">
        <title>Draft genome sequence of the filamentous fungus Phialemoniopsis curvata isolated from diesel fuel.</title>
        <authorList>
            <person name="Varaljay V.A."/>
            <person name="Lyon W.J."/>
            <person name="Crouch A.L."/>
            <person name="Drake C.E."/>
            <person name="Hollomon J.M."/>
            <person name="Nadeau L.J."/>
            <person name="Nunn H.S."/>
            <person name="Stevenson B.S."/>
            <person name="Bojanowski C.L."/>
            <person name="Crookes-Goodson W.J."/>
        </authorList>
    </citation>
    <scope>NUCLEOTIDE SEQUENCE [LARGE SCALE GENOMIC DNA]</scope>
    <source>
        <strain evidence="9 10">D216</strain>
    </source>
</reference>
<dbReference type="RefSeq" id="XP_030997534.1">
    <property type="nucleotide sequence ID" value="XM_031135655.1"/>
</dbReference>
<dbReference type="PANTHER" id="PTHR10920:SF18">
    <property type="entry name" value="RRNA METHYLTRANSFERASE 2, MITOCHONDRIAL"/>
    <property type="match status" value="1"/>
</dbReference>
<feature type="compositionally biased region" description="Basic and acidic residues" evidence="7">
    <location>
        <begin position="312"/>
        <end position="329"/>
    </location>
</feature>
<gene>
    <name evidence="9" type="ORF">E0L32_000157</name>
</gene>
<dbReference type="Gene3D" id="3.40.50.150">
    <property type="entry name" value="Vaccinia Virus protein VP39"/>
    <property type="match status" value="2"/>
</dbReference>
<feature type="domain" description="Ribosomal RNA methyltransferase FtsJ" evidence="8">
    <location>
        <begin position="84"/>
        <end position="110"/>
    </location>
</feature>
<dbReference type="HAMAP" id="MF_01547">
    <property type="entry name" value="RNA_methyltr_E"/>
    <property type="match status" value="1"/>
</dbReference>
<evidence type="ECO:0000256" key="1">
    <source>
        <dbReference type="ARBA" id="ARBA00009258"/>
    </source>
</evidence>
<feature type="domain" description="Ribosomal RNA methyltransferase FtsJ" evidence="8">
    <location>
        <begin position="147"/>
        <end position="203"/>
    </location>
</feature>
<evidence type="ECO:0000259" key="8">
    <source>
        <dbReference type="Pfam" id="PF01728"/>
    </source>
</evidence>
<dbReference type="InterPro" id="IPR002877">
    <property type="entry name" value="RNA_MeTrfase_FtsJ_dom"/>
</dbReference>
<dbReference type="PANTHER" id="PTHR10920">
    <property type="entry name" value="RIBOSOMAL RNA METHYLTRANSFERASE"/>
    <property type="match status" value="1"/>
</dbReference>
<dbReference type="InterPro" id="IPR050082">
    <property type="entry name" value="RNA_methyltr_RlmE"/>
</dbReference>
<sequence>MIRRVVRSWARPTALAMGKLNSLSIDALASHLSRASIAQGAPRDICHRCWQRRAASTGSSASSRWKQRQGKDFFAREAKVQGLKSRAAFKLLEIDAKYRIFKRGQSVVDLVRPFSLLPLYPAHCILSPDISFLLFVPYLIAHSLGQGYAPGSWSQVAAERTKPTGRILGIDLIPAQPPRGVSTIQGDFLSPHVQHLVKQFLADDEVRRKRHRAEEAAVFEASSEEGPDNDSGAVVEERPSYIDLERHAAQEEREAEAEVEGTAEAEGSSKGQDKAGRLVDVSNPPLFFFFLLSQLRPERHVSTLAPDDRLLSEHVDQPVRQDDEHERHALPRPRRQHGEPPSLSLSTLSIPHVKEAFRPPLSSENEAHDVYCAPPTRQDLCTAALSFANDTLRAGGHFVCKFYQGAEDKTLERRLRKLFAKVHREKPDSSRSESKEAFFVALRRKGDVVLGVEDLEPPI</sequence>
<dbReference type="GO" id="GO:0008650">
    <property type="term" value="F:rRNA (uridine-2'-O-)-methyltransferase activity"/>
    <property type="evidence" value="ECO:0007669"/>
    <property type="project" value="TreeGrafter"/>
</dbReference>
<evidence type="ECO:0000313" key="10">
    <source>
        <dbReference type="Proteomes" id="UP000319257"/>
    </source>
</evidence>
<keyword evidence="4" id="KW-0808">Transferase</keyword>
<comment type="caution">
    <text evidence="9">The sequence shown here is derived from an EMBL/GenBank/DDBJ whole genome shotgun (WGS) entry which is preliminary data.</text>
</comment>
<evidence type="ECO:0000256" key="2">
    <source>
        <dbReference type="ARBA" id="ARBA00022552"/>
    </source>
</evidence>
<dbReference type="FunCoup" id="A0A507B804">
    <property type="interactions" value="11"/>
</dbReference>
<dbReference type="GO" id="GO:0005739">
    <property type="term" value="C:mitochondrion"/>
    <property type="evidence" value="ECO:0007669"/>
    <property type="project" value="TreeGrafter"/>
</dbReference>
<dbReference type="Proteomes" id="UP000319257">
    <property type="component" value="Unassembled WGS sequence"/>
</dbReference>
<dbReference type="EMBL" id="SKBQ01000001">
    <property type="protein sequence ID" value="TPX15823.1"/>
    <property type="molecule type" value="Genomic_DNA"/>
</dbReference>
<name>A0A507B804_9PEZI</name>
<accession>A0A507B804</accession>
<feature type="domain" description="Ribosomal RNA methyltransferase FtsJ" evidence="8">
    <location>
        <begin position="377"/>
        <end position="444"/>
    </location>
</feature>
<dbReference type="OrthoDB" id="20105at2759"/>
<feature type="region of interest" description="Disordered" evidence="7">
    <location>
        <begin position="247"/>
        <end position="277"/>
    </location>
</feature>
<dbReference type="InterPro" id="IPR015507">
    <property type="entry name" value="rRNA-MeTfrase_E"/>
</dbReference>
<organism evidence="9 10">
    <name type="scientific">Thyridium curvatum</name>
    <dbReference type="NCBI Taxonomy" id="1093900"/>
    <lineage>
        <taxon>Eukaryota</taxon>
        <taxon>Fungi</taxon>
        <taxon>Dikarya</taxon>
        <taxon>Ascomycota</taxon>
        <taxon>Pezizomycotina</taxon>
        <taxon>Sordariomycetes</taxon>
        <taxon>Sordariomycetidae</taxon>
        <taxon>Thyridiales</taxon>
        <taxon>Thyridiaceae</taxon>
        <taxon>Thyridium</taxon>
    </lineage>
</organism>
<feature type="region of interest" description="Disordered" evidence="7">
    <location>
        <begin position="312"/>
        <end position="349"/>
    </location>
</feature>
<keyword evidence="3" id="KW-0489">Methyltransferase</keyword>
<feature type="region of interest" description="Disordered" evidence="7">
    <location>
        <begin position="216"/>
        <end position="235"/>
    </location>
</feature>
<protein>
    <recommendedName>
        <fullName evidence="6">rRNA methyltransferase 2, mitochondrial</fullName>
    </recommendedName>
</protein>